<evidence type="ECO:0000313" key="2">
    <source>
        <dbReference type="EMBL" id="WGK86963.1"/>
    </source>
</evidence>
<dbReference type="AlphaFoldDB" id="A0ABD7YPE1"/>
<dbReference type="Proteomes" id="UP001241226">
    <property type="component" value="Chromosome 2"/>
</dbReference>
<reference evidence="2 3" key="1">
    <citation type="submission" date="2022-02" db="EMBL/GenBank/DDBJ databases">
        <title>Emergence and expansion in Europe of a Vibrio aestuarianus clonal complex pathogenic for oysters.</title>
        <authorList>
            <person name="Mesnil A."/>
            <person name="Travers M.-A."/>
        </authorList>
    </citation>
    <scope>NUCLEOTIDE SEQUENCE [LARGE SCALE GENOMIC DNA]</scope>
    <source>
        <strain evidence="2 3">U17</strain>
    </source>
</reference>
<name>A0ABD7YPE1_9VIBR</name>
<feature type="signal peptide" evidence="1">
    <location>
        <begin position="1"/>
        <end position="22"/>
    </location>
</feature>
<accession>A0ABD7YPE1</accession>
<organism evidence="2 3">
    <name type="scientific">Vibrio aestuarianus</name>
    <dbReference type="NCBI Taxonomy" id="28171"/>
    <lineage>
        <taxon>Bacteria</taxon>
        <taxon>Pseudomonadati</taxon>
        <taxon>Pseudomonadota</taxon>
        <taxon>Gammaproteobacteria</taxon>
        <taxon>Vibrionales</taxon>
        <taxon>Vibrionaceae</taxon>
        <taxon>Vibrio</taxon>
    </lineage>
</organism>
<sequence>MKTMMLTLSIIALGLCSSMVNASTEVLDQAQQCTAITSRLDRLSCFDHVFKTPSSVLVSSAPEHSAPLSWHRAFDSLSQYQEGANSHLTIEGDETNGNAWVTLAALNGNTGFSENAKPILMMSCIDNLSRVELAFPDAVVDPRIKVAVAHTPAQSWRSDDLGLLFSSGRGMPAIDMMKAMARENRLVLRSNSALVDGLQFDTSQLSQSLIALKQRCGW</sequence>
<dbReference type="EMBL" id="CP118712">
    <property type="protein sequence ID" value="WGK86963.1"/>
    <property type="molecule type" value="Genomic_DNA"/>
</dbReference>
<evidence type="ECO:0000313" key="3">
    <source>
        <dbReference type="Proteomes" id="UP001241226"/>
    </source>
</evidence>
<protein>
    <submittedName>
        <fullName evidence="2">Type VI secretion system-associated protein VasI</fullName>
    </submittedName>
</protein>
<dbReference type="InterPro" id="IPR017738">
    <property type="entry name" value="T6SS-assoc_VCA0118"/>
</dbReference>
<feature type="chain" id="PRO_5044839807" evidence="1">
    <location>
        <begin position="23"/>
        <end position="218"/>
    </location>
</feature>
<evidence type="ECO:0000256" key="1">
    <source>
        <dbReference type="SAM" id="SignalP"/>
    </source>
</evidence>
<keyword evidence="1" id="KW-0732">Signal</keyword>
<dbReference type="Pfam" id="PF11319">
    <property type="entry name" value="VasI"/>
    <property type="match status" value="1"/>
</dbReference>
<dbReference type="NCBIfam" id="TIGR03360">
    <property type="entry name" value="VI_minor_1"/>
    <property type="match status" value="1"/>
</dbReference>
<proteinExistence type="predicted"/>
<gene>
    <name evidence="2" type="primary">vasI</name>
    <name evidence="2" type="ORF">PYE67_18665</name>
</gene>